<evidence type="ECO:0000259" key="2">
    <source>
        <dbReference type="SMART" id="SM00986"/>
    </source>
</evidence>
<dbReference type="SUPFAM" id="SSF52141">
    <property type="entry name" value="Uracil-DNA glycosylase-like"/>
    <property type="match status" value="1"/>
</dbReference>
<evidence type="ECO:0000256" key="1">
    <source>
        <dbReference type="SAM" id="MobiDB-lite"/>
    </source>
</evidence>
<dbReference type="PANTHER" id="PTHR42160">
    <property type="entry name" value="URACIL-DNA GLYCOSYLASE SUPERFAMILY PROTEIN"/>
    <property type="match status" value="1"/>
</dbReference>
<evidence type="ECO:0000313" key="3">
    <source>
        <dbReference type="EMBL" id="CAA2100295.1"/>
    </source>
</evidence>
<reference evidence="3" key="1">
    <citation type="submission" date="2019-12" db="EMBL/GenBank/DDBJ databases">
        <authorList>
            <person name="Cremers G."/>
        </authorList>
    </citation>
    <scope>NUCLEOTIDE SEQUENCE</scope>
    <source>
        <strain evidence="3">Vvax</strain>
    </source>
</reference>
<name>A0A679J1Z9_VARPD</name>
<dbReference type="SMART" id="SM00987">
    <property type="entry name" value="UreE_C"/>
    <property type="match status" value="1"/>
</dbReference>
<dbReference type="SMART" id="SM00986">
    <property type="entry name" value="UDG"/>
    <property type="match status" value="1"/>
</dbReference>
<dbReference type="InterPro" id="IPR005122">
    <property type="entry name" value="Uracil-DNA_glycosylase-like"/>
</dbReference>
<protein>
    <recommendedName>
        <fullName evidence="2">Uracil-DNA glycosylase-like domain-containing protein</fullName>
    </recommendedName>
</protein>
<feature type="region of interest" description="Disordered" evidence="1">
    <location>
        <begin position="210"/>
        <end position="233"/>
    </location>
</feature>
<dbReference type="InterPro" id="IPR036895">
    <property type="entry name" value="Uracil-DNA_glycosylase-like_sf"/>
</dbReference>
<dbReference type="InterPro" id="IPR047124">
    <property type="entry name" value="HI_0220.2"/>
</dbReference>
<organism evidence="3">
    <name type="scientific">Variovorax paradoxus</name>
    <dbReference type="NCBI Taxonomy" id="34073"/>
    <lineage>
        <taxon>Bacteria</taxon>
        <taxon>Pseudomonadati</taxon>
        <taxon>Pseudomonadota</taxon>
        <taxon>Betaproteobacteria</taxon>
        <taxon>Burkholderiales</taxon>
        <taxon>Comamonadaceae</taxon>
        <taxon>Variovorax</taxon>
    </lineage>
</organism>
<dbReference type="Gene3D" id="3.40.470.10">
    <property type="entry name" value="Uracil-DNA glycosylase-like domain"/>
    <property type="match status" value="1"/>
</dbReference>
<accession>A0A679J1Z9</accession>
<dbReference type="PANTHER" id="PTHR42160:SF1">
    <property type="entry name" value="URACIL-DNA GLYCOSYLASE SUPERFAMILY PROTEIN"/>
    <property type="match status" value="1"/>
</dbReference>
<sequence>MPSSGRSQTDFVAGPLDALLTEIRACRACALHLPLGPRPVLQASASARLLIIGQAPSLTVHQTGVPWDDRSGEQLRRWLGIDRAIFYDAARVALMPMGYCYPGRGTSGDLPPRRECAALWHDRLLAQMTQVELTLLVGQYAQRHVLGAKARAGVTETVEAFADYAPRFIPLPHPSPRNTGWFKHHPWFESDVLPVLRERVQLALAPSLTLERTGPAPSPASPGASARSSRRIR</sequence>
<gene>
    <name evidence="3" type="ORF">VVAX_00669</name>
</gene>
<feature type="domain" description="Uracil-DNA glycosylase-like" evidence="2">
    <location>
        <begin position="40"/>
        <end position="197"/>
    </location>
</feature>
<dbReference type="Pfam" id="PF03167">
    <property type="entry name" value="UDG"/>
    <property type="match status" value="1"/>
</dbReference>
<proteinExistence type="predicted"/>
<dbReference type="CDD" id="cd10033">
    <property type="entry name" value="UDG_like"/>
    <property type="match status" value="1"/>
</dbReference>
<dbReference type="RefSeq" id="WP_339088413.1">
    <property type="nucleotide sequence ID" value="NZ_LR743507.1"/>
</dbReference>
<dbReference type="EMBL" id="LR743507">
    <property type="protein sequence ID" value="CAA2100295.1"/>
    <property type="molecule type" value="Genomic_DNA"/>
</dbReference>
<dbReference type="AlphaFoldDB" id="A0A679J1Z9"/>